<proteinExistence type="inferred from homology"/>
<evidence type="ECO:0000256" key="7">
    <source>
        <dbReference type="ARBA" id="ARBA00022989"/>
    </source>
</evidence>
<keyword evidence="7" id="KW-1133">Transmembrane helix</keyword>
<dbReference type="Proteomes" id="UP000594261">
    <property type="component" value="Chromosome 3"/>
</dbReference>
<dbReference type="OMA" id="IVCANTH"/>
<evidence type="ECO:0000313" key="11">
    <source>
        <dbReference type="EnsemblPlants" id="QL03p026272:mrna"/>
    </source>
</evidence>
<dbReference type="InterPro" id="IPR053211">
    <property type="entry name" value="DNA_repair-toleration"/>
</dbReference>
<evidence type="ECO:0000256" key="6">
    <source>
        <dbReference type="ARBA" id="ARBA00022737"/>
    </source>
</evidence>
<name>A0A7N2L5X7_QUELO</name>
<keyword evidence="12" id="KW-1185">Reference proteome</keyword>
<evidence type="ECO:0000256" key="2">
    <source>
        <dbReference type="ARBA" id="ARBA00009592"/>
    </source>
</evidence>
<accession>A0A7N2L5X7</accession>
<feature type="domain" description="Leucine-rich repeat-containing N-terminal plant-type" evidence="10">
    <location>
        <begin position="14"/>
        <end position="53"/>
    </location>
</feature>
<evidence type="ECO:0000259" key="10">
    <source>
        <dbReference type="Pfam" id="PF08263"/>
    </source>
</evidence>
<dbReference type="PANTHER" id="PTHR48060">
    <property type="entry name" value="DNA DAMAGE-REPAIR/TOLERATION PROTEIN DRT100"/>
    <property type="match status" value="1"/>
</dbReference>
<keyword evidence="3" id="KW-0433">Leucine-rich repeat</keyword>
<dbReference type="InterPro" id="IPR001611">
    <property type="entry name" value="Leu-rich_rpt"/>
</dbReference>
<evidence type="ECO:0000256" key="5">
    <source>
        <dbReference type="ARBA" id="ARBA00022729"/>
    </source>
</evidence>
<dbReference type="InterPro" id="IPR013210">
    <property type="entry name" value="LRR_N_plant-typ"/>
</dbReference>
<dbReference type="Gramene" id="QL03p026272:mrna">
    <property type="protein sequence ID" value="QL03p026272:mrna"/>
    <property type="gene ID" value="QL03p026272"/>
</dbReference>
<dbReference type="EMBL" id="LRBV02000003">
    <property type="status" value="NOT_ANNOTATED_CDS"/>
    <property type="molecule type" value="Genomic_DNA"/>
</dbReference>
<dbReference type="FunFam" id="3.80.10.10:FF:000275">
    <property type="entry name" value="Leucine-rich repeat receptor-like protein kinase"/>
    <property type="match status" value="1"/>
</dbReference>
<keyword evidence="9" id="KW-0325">Glycoprotein</keyword>
<comment type="subcellular location">
    <subcellularLocation>
        <location evidence="1">Membrane</location>
        <topology evidence="1">Single-pass type I membrane protein</topology>
    </subcellularLocation>
</comment>
<comment type="similarity">
    <text evidence="2">Belongs to the RLP family.</text>
</comment>
<keyword evidence="5" id="KW-0732">Signal</keyword>
<organism evidence="11 12">
    <name type="scientific">Quercus lobata</name>
    <name type="common">Valley oak</name>
    <dbReference type="NCBI Taxonomy" id="97700"/>
    <lineage>
        <taxon>Eukaryota</taxon>
        <taxon>Viridiplantae</taxon>
        <taxon>Streptophyta</taxon>
        <taxon>Embryophyta</taxon>
        <taxon>Tracheophyta</taxon>
        <taxon>Spermatophyta</taxon>
        <taxon>Magnoliopsida</taxon>
        <taxon>eudicotyledons</taxon>
        <taxon>Gunneridae</taxon>
        <taxon>Pentapetalae</taxon>
        <taxon>rosids</taxon>
        <taxon>fabids</taxon>
        <taxon>Fagales</taxon>
        <taxon>Fagaceae</taxon>
        <taxon>Quercus</taxon>
    </lineage>
</organism>
<reference evidence="11" key="2">
    <citation type="submission" date="2021-01" db="UniProtKB">
        <authorList>
            <consortium name="EnsemblPlants"/>
        </authorList>
    </citation>
    <scope>IDENTIFICATION</scope>
</reference>
<dbReference type="InterPro" id="IPR032675">
    <property type="entry name" value="LRR_dom_sf"/>
</dbReference>
<dbReference type="SUPFAM" id="SSF52058">
    <property type="entry name" value="L domain-like"/>
    <property type="match status" value="1"/>
</dbReference>
<evidence type="ECO:0000313" key="12">
    <source>
        <dbReference type="Proteomes" id="UP000594261"/>
    </source>
</evidence>
<sequence>MASLAVVVRTNITTDQSALLALKAHITDDPYKFLATNWSTSTSVCNWIGITCDANNLRVTALNLSHKGLKGTIAPQVGNLSFLSHLSFRNNNFHGSLPNELASLRRLEVVSFELNSFSGALPSWFGFFPKLRELYANSNQFNGTIPVSLFNISSLQIIHLRQNMLSV</sequence>
<protein>
    <recommendedName>
        <fullName evidence="10">Leucine-rich repeat-containing N-terminal plant-type domain-containing protein</fullName>
    </recommendedName>
</protein>
<dbReference type="GO" id="GO:0016020">
    <property type="term" value="C:membrane"/>
    <property type="evidence" value="ECO:0007669"/>
    <property type="project" value="UniProtKB-SubCell"/>
</dbReference>
<dbReference type="Pfam" id="PF08263">
    <property type="entry name" value="LRRNT_2"/>
    <property type="match status" value="1"/>
</dbReference>
<evidence type="ECO:0000256" key="3">
    <source>
        <dbReference type="ARBA" id="ARBA00022614"/>
    </source>
</evidence>
<keyword evidence="8" id="KW-0472">Membrane</keyword>
<evidence type="ECO:0000256" key="8">
    <source>
        <dbReference type="ARBA" id="ARBA00023136"/>
    </source>
</evidence>
<dbReference type="PANTHER" id="PTHR48060:SF21">
    <property type="entry name" value="L DOMAIN-LIKE PROTEIN"/>
    <property type="match status" value="1"/>
</dbReference>
<evidence type="ECO:0000256" key="1">
    <source>
        <dbReference type="ARBA" id="ARBA00004479"/>
    </source>
</evidence>
<dbReference type="AlphaFoldDB" id="A0A7N2L5X7"/>
<keyword evidence="6" id="KW-0677">Repeat</keyword>
<evidence type="ECO:0000256" key="4">
    <source>
        <dbReference type="ARBA" id="ARBA00022692"/>
    </source>
</evidence>
<keyword evidence="4" id="KW-0812">Transmembrane</keyword>
<dbReference type="Pfam" id="PF00560">
    <property type="entry name" value="LRR_1"/>
    <property type="match status" value="2"/>
</dbReference>
<evidence type="ECO:0000256" key="9">
    <source>
        <dbReference type="ARBA" id="ARBA00023180"/>
    </source>
</evidence>
<dbReference type="EnsemblPlants" id="QL03p026272:mrna">
    <property type="protein sequence ID" value="QL03p026272:mrna"/>
    <property type="gene ID" value="QL03p026272"/>
</dbReference>
<dbReference type="Gene3D" id="3.80.10.10">
    <property type="entry name" value="Ribonuclease Inhibitor"/>
    <property type="match status" value="1"/>
</dbReference>
<dbReference type="InParanoid" id="A0A7N2L5X7"/>
<reference evidence="11 12" key="1">
    <citation type="journal article" date="2016" name="G3 (Bethesda)">
        <title>First Draft Assembly and Annotation of the Genome of a California Endemic Oak Quercus lobata Nee (Fagaceae).</title>
        <authorList>
            <person name="Sork V.L."/>
            <person name="Fitz-Gibbon S.T."/>
            <person name="Puiu D."/>
            <person name="Crepeau M."/>
            <person name="Gugger P.F."/>
            <person name="Sherman R."/>
            <person name="Stevens K."/>
            <person name="Langley C.H."/>
            <person name="Pellegrini M."/>
            <person name="Salzberg S.L."/>
        </authorList>
    </citation>
    <scope>NUCLEOTIDE SEQUENCE [LARGE SCALE GENOMIC DNA]</scope>
    <source>
        <strain evidence="11 12">cv. SW786</strain>
    </source>
</reference>